<evidence type="ECO:0000256" key="1">
    <source>
        <dbReference type="SAM" id="Phobius"/>
    </source>
</evidence>
<dbReference type="AlphaFoldDB" id="D4BAP1"/>
<reference evidence="2 3" key="1">
    <citation type="submission" date="2010-02" db="EMBL/GenBank/DDBJ databases">
        <authorList>
            <person name="Weinstock G."/>
            <person name="Sodergren E."/>
            <person name="Clifton S."/>
            <person name="Fulton L."/>
            <person name="Fulton B."/>
            <person name="Courtney L."/>
            <person name="Fronick C."/>
            <person name="Harrison M."/>
            <person name="Strong C."/>
            <person name="Farmer C."/>
            <person name="Delahaunty K."/>
            <person name="Markovic C."/>
            <person name="Hall O."/>
            <person name="Minx P."/>
            <person name="Tomlinson C."/>
            <person name="Mitreva M."/>
            <person name="Nelson J."/>
            <person name="Hou S."/>
            <person name="Wollam A."/>
            <person name="Pepin K.H."/>
            <person name="Johnson M."/>
            <person name="Bhonagiri V."/>
            <person name="Zhang X."/>
            <person name="Suruliraj S."/>
            <person name="Warren W."/>
            <person name="Chinwalla A."/>
            <person name="Mardis E.R."/>
            <person name="Wilson R.K."/>
        </authorList>
    </citation>
    <scope>NUCLEOTIDE SEQUENCE [LARGE SCALE GENOMIC DNA]</scope>
    <source>
        <strain evidence="2 3">ATCC 29220</strain>
    </source>
</reference>
<dbReference type="HOGENOM" id="CLU_2786370_0_0_6"/>
<evidence type="ECO:0000313" key="3">
    <source>
        <dbReference type="Proteomes" id="UP000003880"/>
    </source>
</evidence>
<keyword evidence="1" id="KW-0812">Transmembrane</keyword>
<sequence length="61" mass="6650">MDRDSSRAVPVVHKKKLAAHSKIKYTNRAQLAIAALLFLGGIAGVTGLALYFMVQEGVFLY</sequence>
<organism evidence="2 3">
    <name type="scientific">Citrobacter youngae ATCC 29220</name>
    <dbReference type="NCBI Taxonomy" id="500640"/>
    <lineage>
        <taxon>Bacteria</taxon>
        <taxon>Pseudomonadati</taxon>
        <taxon>Pseudomonadota</taxon>
        <taxon>Gammaproteobacteria</taxon>
        <taxon>Enterobacterales</taxon>
        <taxon>Enterobacteriaceae</taxon>
        <taxon>Citrobacter</taxon>
        <taxon>Citrobacter freundii complex</taxon>
    </lineage>
</organism>
<comment type="caution">
    <text evidence="2">The sequence shown here is derived from an EMBL/GenBank/DDBJ whole genome shotgun (WGS) entry which is preliminary data.</text>
</comment>
<dbReference type="eggNOG" id="ENOG5031QY8">
    <property type="taxonomic scope" value="Bacteria"/>
</dbReference>
<dbReference type="Proteomes" id="UP000003880">
    <property type="component" value="Unassembled WGS sequence"/>
</dbReference>
<accession>D4BAP1</accession>
<keyword evidence="1" id="KW-1133">Transmembrane helix</keyword>
<keyword evidence="1" id="KW-0472">Membrane</keyword>
<gene>
    <name evidence="2" type="ORF">CIT292_07535</name>
</gene>
<evidence type="ECO:0000313" key="2">
    <source>
        <dbReference type="EMBL" id="EFE09252.1"/>
    </source>
</evidence>
<name>D4BAP1_9ENTR</name>
<dbReference type="EMBL" id="ABWL02000006">
    <property type="protein sequence ID" value="EFE09252.1"/>
    <property type="molecule type" value="Genomic_DNA"/>
</dbReference>
<protein>
    <submittedName>
        <fullName evidence="2">Uncharacterized protein</fullName>
    </submittedName>
</protein>
<feature type="transmembrane region" description="Helical" evidence="1">
    <location>
        <begin position="31"/>
        <end position="54"/>
    </location>
</feature>
<proteinExistence type="predicted"/>